<accession>A0A4S3JF43</accession>
<dbReference type="InterPro" id="IPR000649">
    <property type="entry name" value="IF-2B-related"/>
</dbReference>
<organism evidence="5 6">
    <name type="scientific">Aspergillus tanneri</name>
    <dbReference type="NCBI Taxonomy" id="1220188"/>
    <lineage>
        <taxon>Eukaryota</taxon>
        <taxon>Fungi</taxon>
        <taxon>Dikarya</taxon>
        <taxon>Ascomycota</taxon>
        <taxon>Pezizomycotina</taxon>
        <taxon>Eurotiomycetes</taxon>
        <taxon>Eurotiomycetidae</taxon>
        <taxon>Eurotiales</taxon>
        <taxon>Aspergillaceae</taxon>
        <taxon>Aspergillus</taxon>
        <taxon>Aspergillus subgen. Circumdati</taxon>
    </lineage>
</organism>
<dbReference type="InterPro" id="IPR042529">
    <property type="entry name" value="IF_2B-like_C"/>
</dbReference>
<dbReference type="Proteomes" id="UP000308092">
    <property type="component" value="Unassembled WGS sequence"/>
</dbReference>
<dbReference type="Pfam" id="PF01008">
    <property type="entry name" value="IF-2B"/>
    <property type="match status" value="1"/>
</dbReference>
<evidence type="ECO:0000256" key="2">
    <source>
        <dbReference type="RuleBase" id="RU003814"/>
    </source>
</evidence>
<keyword evidence="6" id="KW-1185">Reference proteome</keyword>
<dbReference type="Gene3D" id="3.90.79.10">
    <property type="entry name" value="Nucleoside Triphosphate Pyrophosphohydrolase"/>
    <property type="match status" value="1"/>
</dbReference>
<evidence type="ECO:0000313" key="4">
    <source>
        <dbReference type="EMBL" id="KAA8643993.1"/>
    </source>
</evidence>
<dbReference type="OrthoDB" id="206213at2759"/>
<evidence type="ECO:0000259" key="3">
    <source>
        <dbReference type="PROSITE" id="PS51462"/>
    </source>
</evidence>
<dbReference type="InterPro" id="IPR000086">
    <property type="entry name" value="NUDIX_hydrolase_dom"/>
</dbReference>
<evidence type="ECO:0000313" key="6">
    <source>
        <dbReference type="Proteomes" id="UP000308092"/>
    </source>
</evidence>
<comment type="similarity">
    <text evidence="1 2">Belongs to the eIF-2B alpha/beta/delta subunits family.</text>
</comment>
<evidence type="ECO:0000313" key="5">
    <source>
        <dbReference type="EMBL" id="THC93939.1"/>
    </source>
</evidence>
<gene>
    <name evidence="4" type="ORF">ATNIH1004_008189</name>
    <name evidence="5" type="ORF">EYZ11_006586</name>
</gene>
<feature type="domain" description="Nudix hydrolase" evidence="3">
    <location>
        <begin position="9"/>
        <end position="150"/>
    </location>
</feature>
<dbReference type="EMBL" id="QUQM01000006">
    <property type="protein sequence ID" value="KAA8643993.1"/>
    <property type="molecule type" value="Genomic_DNA"/>
</dbReference>
<dbReference type="Proteomes" id="UP000324241">
    <property type="component" value="Unassembled WGS sequence"/>
</dbReference>
<evidence type="ECO:0000313" key="7">
    <source>
        <dbReference type="Proteomes" id="UP000324241"/>
    </source>
</evidence>
<dbReference type="STRING" id="1220188.A0A4S3JF43"/>
<dbReference type="PANTHER" id="PTHR43475:SF3">
    <property type="entry name" value="TRANSLATION INITIATION FACTOR EIF-2B SUBUNIT FAMILY PROTEIN (AFU_ORTHOLOGUE AFUA_2G14290)"/>
    <property type="match status" value="1"/>
</dbReference>
<dbReference type="PROSITE" id="PS51462">
    <property type="entry name" value="NUDIX"/>
    <property type="match status" value="1"/>
</dbReference>
<dbReference type="InterPro" id="IPR015797">
    <property type="entry name" value="NUDIX_hydrolase-like_dom_sf"/>
</dbReference>
<protein>
    <recommendedName>
        <fullName evidence="3">Nudix hydrolase domain-containing protein</fullName>
    </recommendedName>
</protein>
<sequence length="519" mass="58266">MATAQPNLEKRDVVSSFIFHFPPGKPSNPVVALFRRSDKVNTYQHHLAPISGTISQKDKDPLTAAWRELAEETTLTPSNLTLWRTGKPFTFRDPSVGREWTVHPFAFRLDGPESAIQTDWEHERWEWYDPRAVRDEANFGGVPRLKESLCRVWFEGAMSEPASQILSTGLNRLRTDHKSGANELTAIALNVFRDFIMHTRNALDETWWTTVRMVAWHLVKNGRESMGAATLNAVLAVLTEIEKILQVRGDMAVTEQEWDRILPMMDFQVSKRASNKKRVMKSFTSYLRSRFLGNGMGETLTILTMSSSSTIQDSILDAFAALDIQMLELRVLESRPLFEGTSYASSILCRLKSQFQTSDKKTLKVRMYTDASAALAAEGVDIVLLGADRISAQKGVSNKTGSLPLVLSTKQVAPSVQVVVLSGLEKINGTSGFIDDDEPEDYGPAEVVNTWRNDGIEGVDILEQAMENGIVEVENVYFEWVPFSLVDAFVCEDGILDVGSLQERSRQLREMVDRYFGDL</sequence>
<dbReference type="GO" id="GO:0046523">
    <property type="term" value="F:S-methyl-5-thioribose-1-phosphate isomerase activity"/>
    <property type="evidence" value="ECO:0007669"/>
    <property type="project" value="TreeGrafter"/>
</dbReference>
<dbReference type="AlphaFoldDB" id="A0A4S3JF43"/>
<name>A0A4S3JF43_9EURO</name>
<dbReference type="CDD" id="cd18872">
    <property type="entry name" value="NUDIX_eIF-2B"/>
    <property type="match status" value="1"/>
</dbReference>
<dbReference type="SUPFAM" id="SSF55811">
    <property type="entry name" value="Nudix"/>
    <property type="match status" value="1"/>
</dbReference>
<dbReference type="GO" id="GO:0019509">
    <property type="term" value="P:L-methionine salvage from methylthioadenosine"/>
    <property type="evidence" value="ECO:0007669"/>
    <property type="project" value="TreeGrafter"/>
</dbReference>
<dbReference type="GeneID" id="54330891"/>
<dbReference type="SUPFAM" id="SSF100950">
    <property type="entry name" value="NagB/RpiA/CoA transferase-like"/>
    <property type="match status" value="1"/>
</dbReference>
<reference evidence="5 6" key="1">
    <citation type="submission" date="2019-03" db="EMBL/GenBank/DDBJ databases">
        <title>The genome sequence of a newly discovered highly antifungal drug resistant Aspergillus species, Aspergillus tanneri NIH 1004.</title>
        <authorList>
            <person name="Mounaud S."/>
            <person name="Singh I."/>
            <person name="Joardar V."/>
            <person name="Pakala S."/>
            <person name="Pakala S."/>
            <person name="Venepally P."/>
            <person name="Hoover J."/>
            <person name="Nierman W."/>
            <person name="Chung J."/>
            <person name="Losada L."/>
        </authorList>
    </citation>
    <scope>NUCLEOTIDE SEQUENCE [LARGE SCALE GENOMIC DNA]</scope>
    <source>
        <strain evidence="5 6">NIH1004</strain>
    </source>
</reference>
<dbReference type="Pfam" id="PF00293">
    <property type="entry name" value="NUDIX"/>
    <property type="match status" value="1"/>
</dbReference>
<dbReference type="EMBL" id="SOSA01000235">
    <property type="protein sequence ID" value="THC93939.1"/>
    <property type="molecule type" value="Genomic_DNA"/>
</dbReference>
<dbReference type="RefSeq" id="XP_033423354.1">
    <property type="nucleotide sequence ID" value="XM_033572802.1"/>
</dbReference>
<reference evidence="4 7" key="2">
    <citation type="submission" date="2019-08" db="EMBL/GenBank/DDBJ databases">
        <title>The genome sequence of a newly discovered highly antifungal drug resistant Aspergillus species, Aspergillus tanneri NIH 1004.</title>
        <authorList>
            <person name="Mounaud S."/>
            <person name="Singh I."/>
            <person name="Joardar V."/>
            <person name="Pakala S."/>
            <person name="Pakala S."/>
            <person name="Venepally P."/>
            <person name="Chung J.K."/>
            <person name="Losada L."/>
            <person name="Nierman W.C."/>
        </authorList>
    </citation>
    <scope>NUCLEOTIDE SEQUENCE [LARGE SCALE GENOMIC DNA]</scope>
    <source>
        <strain evidence="4 7">NIH1004</strain>
    </source>
</reference>
<comment type="caution">
    <text evidence="5">The sequence shown here is derived from an EMBL/GenBank/DDBJ whole genome shotgun (WGS) entry which is preliminary data.</text>
</comment>
<evidence type="ECO:0000256" key="1">
    <source>
        <dbReference type="ARBA" id="ARBA00007251"/>
    </source>
</evidence>
<proteinExistence type="inferred from homology"/>
<dbReference type="Gene3D" id="3.40.50.10470">
    <property type="entry name" value="Translation initiation factor eif-2b, domain 2"/>
    <property type="match status" value="1"/>
</dbReference>
<dbReference type="VEuPathDB" id="FungiDB:EYZ11_006586"/>
<dbReference type="PANTHER" id="PTHR43475">
    <property type="entry name" value="METHYLTHIORIBOSE-1-PHOSPHATE ISOMERASE"/>
    <property type="match status" value="1"/>
</dbReference>
<dbReference type="InterPro" id="IPR037171">
    <property type="entry name" value="NagB/RpiA_transferase-like"/>
</dbReference>